<evidence type="ECO:0000313" key="2">
    <source>
        <dbReference type="Proteomes" id="UP000033618"/>
    </source>
</evidence>
<proteinExistence type="predicted"/>
<reference evidence="1 2" key="1">
    <citation type="submission" date="2015-03" db="EMBL/GenBank/DDBJ databases">
        <title>Draft Genome Sequence of Burkholderia andropogonis type strain ICMP2807, isolated from Sorghum bicolor.</title>
        <authorList>
            <person name="Lopes-Santos L."/>
            <person name="Castro D.B."/>
            <person name="Ottoboni L.M."/>
            <person name="Park D."/>
            <person name="Weirc B.S."/>
            <person name="Destefano S.A."/>
        </authorList>
    </citation>
    <scope>NUCLEOTIDE SEQUENCE [LARGE SCALE GENOMIC DNA]</scope>
    <source>
        <strain evidence="1 2">ICMP2807</strain>
    </source>
</reference>
<dbReference type="RefSeq" id="WP_046153567.1">
    <property type="nucleotide sequence ID" value="NZ_CADFGU010000009.1"/>
</dbReference>
<evidence type="ECO:0000313" key="1">
    <source>
        <dbReference type="EMBL" id="KKB62364.1"/>
    </source>
</evidence>
<dbReference type="Proteomes" id="UP000033618">
    <property type="component" value="Unassembled WGS sequence"/>
</dbReference>
<organism evidence="1 2">
    <name type="scientific">Robbsia andropogonis</name>
    <dbReference type="NCBI Taxonomy" id="28092"/>
    <lineage>
        <taxon>Bacteria</taxon>
        <taxon>Pseudomonadati</taxon>
        <taxon>Pseudomonadota</taxon>
        <taxon>Betaproteobacteria</taxon>
        <taxon>Burkholderiales</taxon>
        <taxon>Burkholderiaceae</taxon>
        <taxon>Robbsia</taxon>
    </lineage>
</organism>
<comment type="caution">
    <text evidence="1">The sequence shown here is derived from an EMBL/GenBank/DDBJ whole genome shotgun (WGS) entry which is preliminary data.</text>
</comment>
<gene>
    <name evidence="1" type="ORF">WM40_17800</name>
</gene>
<dbReference type="InterPro" id="IPR019027">
    <property type="entry name" value="Pilus_biogenesis_CpaD-related"/>
</dbReference>
<name>A0A0F5JXJ6_9BURK</name>
<dbReference type="AlphaFoldDB" id="A0A0F5JXJ6"/>
<accession>A0A0F5JXJ6</accession>
<dbReference type="STRING" id="28092.WM40_17800"/>
<dbReference type="EMBL" id="LAQU01000021">
    <property type="protein sequence ID" value="KKB62364.1"/>
    <property type="molecule type" value="Genomic_DNA"/>
</dbReference>
<protein>
    <recommendedName>
        <fullName evidence="3">Lipoprotein</fullName>
    </recommendedName>
</protein>
<keyword evidence="2" id="KW-1185">Reference proteome</keyword>
<sequence length="136" mass="14278">MKTPTYTDSRTRRGRSRRARLSILAALLVCGCAEPPLGMRDVDVIGYDGKHAVAPDCSQLSEDSVVFGGTTPRPKMAWGCATYTNLAAQLAQPSDLVAPHALTPADAAVAASAVHRYQNGAVMPLKDNNSVKPGGS</sequence>
<dbReference type="Pfam" id="PF09476">
    <property type="entry name" value="Pilus_CpaD"/>
    <property type="match status" value="1"/>
</dbReference>
<dbReference type="PATRIC" id="fig|28092.6.peg.4185"/>
<dbReference type="PROSITE" id="PS51257">
    <property type="entry name" value="PROKAR_LIPOPROTEIN"/>
    <property type="match status" value="1"/>
</dbReference>
<evidence type="ECO:0008006" key="3">
    <source>
        <dbReference type="Google" id="ProtNLM"/>
    </source>
</evidence>